<reference evidence="3" key="1">
    <citation type="submission" date="2011-03" db="EMBL/GenBank/DDBJ databases">
        <title>Draft genome sequence of Brevundimonas diminuta.</title>
        <authorList>
            <person name="Brown P.J.B."/>
            <person name="Buechlein A."/>
            <person name="Hemmerich C."/>
            <person name="Brun Y.V."/>
        </authorList>
    </citation>
    <scope>NUCLEOTIDE SEQUENCE [LARGE SCALE GENOMIC DNA]</scope>
    <source>
        <strain evidence="3">C19</strain>
    </source>
</reference>
<gene>
    <name evidence="2" type="ORF">ABI_30600</name>
</gene>
<dbReference type="Pfam" id="PF10670">
    <property type="entry name" value="DUF4198"/>
    <property type="match status" value="1"/>
</dbReference>
<accession>F4QN52</accession>
<dbReference type="RefSeq" id="WP_006273847.1">
    <property type="nucleotide sequence ID" value="NZ_GL883078.1"/>
</dbReference>
<dbReference type="AlphaFoldDB" id="F4QN52"/>
<dbReference type="HOGENOM" id="CLU_079897_0_0_5"/>
<protein>
    <submittedName>
        <fullName evidence="2">Nickel uptake substrate-specific transmembrane region family protein</fullName>
    </submittedName>
</protein>
<dbReference type="EMBL" id="GL883078">
    <property type="protein sequence ID" value="EGF91643.1"/>
    <property type="molecule type" value="Genomic_DNA"/>
</dbReference>
<dbReference type="STRING" id="715226.ABI_30600"/>
<dbReference type="OrthoDB" id="5943at2"/>
<keyword evidence="1" id="KW-0732">Signal</keyword>
<name>F4QN52_9CAUL</name>
<proteinExistence type="predicted"/>
<dbReference type="eggNOG" id="COG5266">
    <property type="taxonomic scope" value="Bacteria"/>
</dbReference>
<dbReference type="Proteomes" id="UP000006512">
    <property type="component" value="Unassembled WGS sequence"/>
</dbReference>
<organism evidence="2 3">
    <name type="scientific">Asticcacaulis biprosthecium C19</name>
    <dbReference type="NCBI Taxonomy" id="715226"/>
    <lineage>
        <taxon>Bacteria</taxon>
        <taxon>Pseudomonadati</taxon>
        <taxon>Pseudomonadota</taxon>
        <taxon>Alphaproteobacteria</taxon>
        <taxon>Caulobacterales</taxon>
        <taxon>Caulobacteraceae</taxon>
        <taxon>Asticcacaulis</taxon>
    </lineage>
</organism>
<keyword evidence="3" id="KW-1185">Reference proteome</keyword>
<feature type="chain" id="PRO_5003320340" evidence="1">
    <location>
        <begin position="28"/>
        <end position="282"/>
    </location>
</feature>
<feature type="signal peptide" evidence="1">
    <location>
        <begin position="1"/>
        <end position="27"/>
    </location>
</feature>
<sequence>MTFKSSLLAASALALAIGGLMALPASAHRQWLLTSTNYVDGKDRYVTVDAAVSEGLFDFDHLPIKLDNVVVTGPDGGTVTPENVGNGKFRTTFDLNLAKDGTYRIANVSTAIMGRYTLNGEQKRFRATEADLASQIPAGATDVAMTRTYGRVETFVTSGHASDGVLEPTGQGLELVPLSHPSELVADEPAKFRVLLDGQPLAGLNLTVVPGGGKYRSNLKDFSVTSDANGDVTIAWPMAQTYWIGASYPARVQQPEGTPPDPNAPMPEKRWSYTGVFQVMPF</sequence>
<evidence type="ECO:0000313" key="2">
    <source>
        <dbReference type="EMBL" id="EGF91643.1"/>
    </source>
</evidence>
<dbReference type="InterPro" id="IPR019613">
    <property type="entry name" value="DUF4198"/>
</dbReference>
<evidence type="ECO:0000313" key="3">
    <source>
        <dbReference type="Proteomes" id="UP000006512"/>
    </source>
</evidence>
<keyword evidence="2" id="KW-0472">Membrane</keyword>
<keyword evidence="2" id="KW-0812">Transmembrane</keyword>
<evidence type="ECO:0000256" key="1">
    <source>
        <dbReference type="SAM" id="SignalP"/>
    </source>
</evidence>